<evidence type="ECO:0000313" key="2">
    <source>
        <dbReference type="Proteomes" id="UP000229401"/>
    </source>
</evidence>
<proteinExistence type="predicted"/>
<dbReference type="AlphaFoldDB" id="A0A2M7QKH0"/>
<name>A0A2M7QKH0_9BACT</name>
<comment type="caution">
    <text evidence="1">The sequence shown here is derived from an EMBL/GenBank/DDBJ whole genome shotgun (WGS) entry which is preliminary data.</text>
</comment>
<gene>
    <name evidence="1" type="ORF">COY87_00760</name>
</gene>
<sequence>MIKLSKKNFLKVSQFIKKKARVLDQQLYSFYFEKGLQCDVIEALTKYQNSDGGFGHGIEPDFRSPSSSPIATTMAVEYIEKVDRNSPVLLKAINYLVESFDELLQKWRAVPKDVNSFPHAPWWHINDKTGFCVIDKGWKNPTVEILGYLYQYPNNFLFIKLEELTQKAINLLLNQKDKMESEHNLYCYLIFYDHIPKKYKTQIKSKLCELIKGTVNINVDDWSSKYVPTPLQFIDDPKSLFCSLLADAVDKNLDFLIKAIDASEAWYPTWKWG</sequence>
<accession>A0A2M7QKH0</accession>
<dbReference type="SUPFAM" id="SSF48239">
    <property type="entry name" value="Terpenoid cyclases/Protein prenyltransferases"/>
    <property type="match status" value="1"/>
</dbReference>
<dbReference type="InterPro" id="IPR008930">
    <property type="entry name" value="Terpenoid_cyclase/PrenylTrfase"/>
</dbReference>
<protein>
    <recommendedName>
        <fullName evidence="3">Prenyltransferase</fullName>
    </recommendedName>
</protein>
<dbReference type="Proteomes" id="UP000229401">
    <property type="component" value="Unassembled WGS sequence"/>
</dbReference>
<reference evidence="2" key="1">
    <citation type="submission" date="2017-09" db="EMBL/GenBank/DDBJ databases">
        <title>Depth-based differentiation of microbial function through sediment-hosted aquifers and enrichment of novel symbionts in the deep terrestrial subsurface.</title>
        <authorList>
            <person name="Probst A.J."/>
            <person name="Ladd B."/>
            <person name="Jarett J.K."/>
            <person name="Geller-Mcgrath D.E."/>
            <person name="Sieber C.M.K."/>
            <person name="Emerson J.B."/>
            <person name="Anantharaman K."/>
            <person name="Thomas B.C."/>
            <person name="Malmstrom R."/>
            <person name="Stieglmeier M."/>
            <person name="Klingl A."/>
            <person name="Woyke T."/>
            <person name="Ryan C.M."/>
            <person name="Banfield J.F."/>
        </authorList>
    </citation>
    <scope>NUCLEOTIDE SEQUENCE [LARGE SCALE GENOMIC DNA]</scope>
</reference>
<dbReference type="EMBL" id="PFLI01000024">
    <property type="protein sequence ID" value="PIY72485.1"/>
    <property type="molecule type" value="Genomic_DNA"/>
</dbReference>
<organism evidence="1 2">
    <name type="scientific">Candidatus Roizmanbacteria bacterium CG_4_10_14_0_8_um_filter_33_9</name>
    <dbReference type="NCBI Taxonomy" id="1974826"/>
    <lineage>
        <taxon>Bacteria</taxon>
        <taxon>Candidatus Roizmaniibacteriota</taxon>
    </lineage>
</organism>
<evidence type="ECO:0008006" key="3">
    <source>
        <dbReference type="Google" id="ProtNLM"/>
    </source>
</evidence>
<evidence type="ECO:0000313" key="1">
    <source>
        <dbReference type="EMBL" id="PIY72485.1"/>
    </source>
</evidence>